<name>A0A5N5VYB2_STRMB</name>
<evidence type="ECO:0000313" key="2">
    <source>
        <dbReference type="EMBL" id="KAB7833840.1"/>
    </source>
</evidence>
<accession>A0A5N5VYB2</accession>
<dbReference type="Proteomes" id="UP000327000">
    <property type="component" value="Unassembled WGS sequence"/>
</dbReference>
<dbReference type="AlphaFoldDB" id="A0A5N5VYB2"/>
<keyword evidence="3" id="KW-1185">Reference proteome</keyword>
<proteinExistence type="predicted"/>
<evidence type="ECO:0000313" key="3">
    <source>
        <dbReference type="Proteomes" id="UP000327000"/>
    </source>
</evidence>
<dbReference type="OrthoDB" id="236897at2"/>
<keyword evidence="2" id="KW-0808">Transferase</keyword>
<evidence type="ECO:0000259" key="1">
    <source>
        <dbReference type="Pfam" id="PF01636"/>
    </source>
</evidence>
<dbReference type="InterPro" id="IPR051678">
    <property type="entry name" value="AGP_Transferase"/>
</dbReference>
<gene>
    <name evidence="2" type="ORF">FRZ00_31915</name>
</gene>
<dbReference type="Pfam" id="PF01636">
    <property type="entry name" value="APH"/>
    <property type="match status" value="1"/>
</dbReference>
<dbReference type="InterPro" id="IPR011009">
    <property type="entry name" value="Kinase-like_dom_sf"/>
</dbReference>
<dbReference type="RefSeq" id="WP_152265913.1">
    <property type="nucleotide sequence ID" value="NZ_VOKX01000126.1"/>
</dbReference>
<comment type="caution">
    <text evidence="2">The sequence shown here is derived from an EMBL/GenBank/DDBJ whole genome shotgun (WGS) entry which is preliminary data.</text>
</comment>
<dbReference type="GO" id="GO:0016740">
    <property type="term" value="F:transferase activity"/>
    <property type="evidence" value="ECO:0007669"/>
    <property type="project" value="UniProtKB-KW"/>
</dbReference>
<protein>
    <submittedName>
        <fullName evidence="2">Aminoglycoside phosphotransferase family protein</fullName>
    </submittedName>
</protein>
<reference evidence="2 3" key="1">
    <citation type="journal article" date="2019" name="Microb. Cell Fact.">
        <title>Exploring novel herbicidin analogues by transcriptional regulator overexpression and MS/MS molecular networking.</title>
        <authorList>
            <person name="Shi Y."/>
            <person name="Gu R."/>
            <person name="Li Y."/>
            <person name="Wang X."/>
            <person name="Ren W."/>
            <person name="Li X."/>
            <person name="Wang L."/>
            <person name="Xie Y."/>
            <person name="Hong B."/>
        </authorList>
    </citation>
    <scope>NUCLEOTIDE SEQUENCE [LARGE SCALE GENOMIC DNA]</scope>
    <source>
        <strain evidence="2 3">US-43</strain>
    </source>
</reference>
<sequence length="316" mass="34223">MGTSAAAETPRRVAEHVLRRYGTGLTDALRGRGWTNATWLTDDLVVRVATAPGRTDLLREERLARLLPAEVGYPEIVDSGVLHGHAWVLTRRVPGENLEEVWPSLDPAARARALEQMWQRVRRVHHVDPAAAAPHARARSPFFPETPADAATSLDRLVRARQLTGEQARGLGHVLDRFWSALPRAPHALNHGDFCAPNALWHDGEVVALLDFEFAVVAPVAVDLNEAVKTAYGPDDADGDAPLRDAVRRIAAGTLDEAGGPDVLLGHAVLLEMWVLENELAEEEPDEDDRAHATAMLAAFAEGDGGHYGPLLSGLG</sequence>
<dbReference type="EMBL" id="VOKX01000126">
    <property type="protein sequence ID" value="KAB7833840.1"/>
    <property type="molecule type" value="Genomic_DNA"/>
</dbReference>
<dbReference type="PANTHER" id="PTHR21310">
    <property type="entry name" value="AMINOGLYCOSIDE PHOSPHOTRANSFERASE-RELATED-RELATED"/>
    <property type="match status" value="1"/>
</dbReference>
<feature type="domain" description="Aminoglycoside phosphotransferase" evidence="1">
    <location>
        <begin position="31"/>
        <end position="236"/>
    </location>
</feature>
<dbReference type="InterPro" id="IPR002575">
    <property type="entry name" value="Aminoglycoside_PTrfase"/>
</dbReference>
<dbReference type="Gene3D" id="3.90.1200.10">
    <property type="match status" value="1"/>
</dbReference>
<dbReference type="SUPFAM" id="SSF56112">
    <property type="entry name" value="Protein kinase-like (PK-like)"/>
    <property type="match status" value="1"/>
</dbReference>
<organism evidence="2 3">
    <name type="scientific">Streptomyces mobaraensis</name>
    <name type="common">Streptoverticillium mobaraense</name>
    <dbReference type="NCBI Taxonomy" id="35621"/>
    <lineage>
        <taxon>Bacteria</taxon>
        <taxon>Bacillati</taxon>
        <taxon>Actinomycetota</taxon>
        <taxon>Actinomycetes</taxon>
        <taxon>Kitasatosporales</taxon>
        <taxon>Streptomycetaceae</taxon>
        <taxon>Streptomyces</taxon>
    </lineage>
</organism>